<keyword evidence="3" id="KW-1185">Reference proteome</keyword>
<dbReference type="SMART" id="SM00347">
    <property type="entry name" value="HTH_MARR"/>
    <property type="match status" value="1"/>
</dbReference>
<dbReference type="InterPro" id="IPR039422">
    <property type="entry name" value="MarR/SlyA-like"/>
</dbReference>
<dbReference type="PANTHER" id="PTHR33164">
    <property type="entry name" value="TRANSCRIPTIONAL REGULATOR, MARR FAMILY"/>
    <property type="match status" value="1"/>
</dbReference>
<feature type="domain" description="HTH marR-type" evidence="1">
    <location>
        <begin position="14"/>
        <end position="147"/>
    </location>
</feature>
<dbReference type="EMBL" id="CP037867">
    <property type="protein sequence ID" value="QBM26527.1"/>
    <property type="molecule type" value="Genomic_DNA"/>
</dbReference>
<gene>
    <name evidence="2" type="primary">mexR</name>
    <name evidence="2" type="ORF">HPF_02465</name>
</gene>
<evidence type="ECO:0000313" key="3">
    <source>
        <dbReference type="Proteomes" id="UP000293912"/>
    </source>
</evidence>
<dbReference type="InterPro" id="IPR036390">
    <property type="entry name" value="WH_DNA-bd_sf"/>
</dbReference>
<dbReference type="PANTHER" id="PTHR33164:SF104">
    <property type="entry name" value="TRANSCRIPTIONAL REGULATORY PROTEIN"/>
    <property type="match status" value="1"/>
</dbReference>
<evidence type="ECO:0000259" key="1">
    <source>
        <dbReference type="PROSITE" id="PS50995"/>
    </source>
</evidence>
<dbReference type="AlphaFoldDB" id="A0A4P6WT03"/>
<dbReference type="InterPro" id="IPR036388">
    <property type="entry name" value="WH-like_DNA-bd_sf"/>
</dbReference>
<accession>A0A4P6WT03</accession>
<sequence>MSADDPLQHPQQQNDLLLYRLYRIHATAGPLVVRMCERDYGITRREWRVLSCLADVEGVQSSELAVRAMLDRARTSRAITSLADKGLLRREPKPSDRREVHVYLTDEGRRVYGEVFPRIAAIQRELLSPFSDAERRRFSELMARLQASASRLNPGGDLLPPLEDAPD</sequence>
<dbReference type="GO" id="GO:0003700">
    <property type="term" value="F:DNA-binding transcription factor activity"/>
    <property type="evidence" value="ECO:0007669"/>
    <property type="project" value="InterPro"/>
</dbReference>
<dbReference type="PROSITE" id="PS50995">
    <property type="entry name" value="HTH_MARR_2"/>
    <property type="match status" value="1"/>
</dbReference>
<dbReference type="GO" id="GO:0006950">
    <property type="term" value="P:response to stress"/>
    <property type="evidence" value="ECO:0007669"/>
    <property type="project" value="TreeGrafter"/>
</dbReference>
<dbReference type="Gene3D" id="1.10.10.10">
    <property type="entry name" value="Winged helix-like DNA-binding domain superfamily/Winged helix DNA-binding domain"/>
    <property type="match status" value="1"/>
</dbReference>
<dbReference type="PRINTS" id="PR00598">
    <property type="entry name" value="HTHMARR"/>
</dbReference>
<dbReference type="InterPro" id="IPR000835">
    <property type="entry name" value="HTH_MarR-typ"/>
</dbReference>
<proteinExistence type="predicted"/>
<dbReference type="Proteomes" id="UP000293912">
    <property type="component" value="Chromosome"/>
</dbReference>
<dbReference type="KEGG" id="hpse:HPF_02465"/>
<protein>
    <submittedName>
        <fullName evidence="2">Multidrug resistance operon repressor</fullName>
    </submittedName>
</protein>
<dbReference type="Pfam" id="PF01047">
    <property type="entry name" value="MarR"/>
    <property type="match status" value="1"/>
</dbReference>
<reference evidence="2 3" key="1">
    <citation type="submission" date="2019-03" db="EMBL/GenBank/DDBJ databases">
        <authorList>
            <person name="Sebastian G."/>
            <person name="Baumann P."/>
            <person name="Ruckert C."/>
            <person name="Kalinowski J."/>
            <person name="Nebel B."/>
            <person name="Takors R."/>
            <person name="Blombach B."/>
        </authorList>
    </citation>
    <scope>NUCLEOTIDE SEQUENCE [LARGE SCALE GENOMIC DNA]</scope>
    <source>
        <strain evidence="2 3">DSM 1084</strain>
    </source>
</reference>
<organism evidence="2 3">
    <name type="scientific">Hydrogenophaga pseudoflava</name>
    <name type="common">Pseudomonas carboxydoflava</name>
    <dbReference type="NCBI Taxonomy" id="47421"/>
    <lineage>
        <taxon>Bacteria</taxon>
        <taxon>Pseudomonadati</taxon>
        <taxon>Pseudomonadota</taxon>
        <taxon>Betaproteobacteria</taxon>
        <taxon>Burkholderiales</taxon>
        <taxon>Comamonadaceae</taxon>
        <taxon>Hydrogenophaga</taxon>
    </lineage>
</organism>
<dbReference type="RefSeq" id="WP_164868421.1">
    <property type="nucleotide sequence ID" value="NZ_CP037867.1"/>
</dbReference>
<dbReference type="SUPFAM" id="SSF46785">
    <property type="entry name" value="Winged helix' DNA-binding domain"/>
    <property type="match status" value="1"/>
</dbReference>
<name>A0A4P6WT03_HYDPS</name>
<evidence type="ECO:0000313" key="2">
    <source>
        <dbReference type="EMBL" id="QBM26527.1"/>
    </source>
</evidence>